<accession>A0A430S0I2</accession>
<dbReference type="InterPro" id="IPR003724">
    <property type="entry name" value="CblAdoTrfase_CobA"/>
</dbReference>
<sequence length="187" mass="20496">MEAPRRLKPYTRPQGERRGLLIVYTGDGKGKSTAAFGLALRAHGRGLKVRIFQFIKHGTARFGEHRAFALLGVPIEGLGDGFTWKSQDLEASARLAQEGWQRAKGAILSGAYDLVVLDEATYPLRYGWVSLGEFLGALKARPVHVHVVVTGRGTPEALVELADTVTEMRKVKHAFDQGVPAQRGIEH</sequence>
<comment type="caution">
    <text evidence="1">The sequence shown here is derived from an EMBL/GenBank/DDBJ whole genome shotgun (WGS) entry which is preliminary data.</text>
</comment>
<gene>
    <name evidence="1" type="primary">cobO</name>
    <name evidence="1" type="ORF">CSW40_04030</name>
</gene>
<dbReference type="RefSeq" id="WP_126212877.1">
    <property type="nucleotide sequence ID" value="NZ_PELW01000087.1"/>
</dbReference>
<dbReference type="PANTHER" id="PTHR46638">
    <property type="entry name" value="CORRINOID ADENOSYLTRANSFERASE"/>
    <property type="match status" value="1"/>
</dbReference>
<dbReference type="PANTHER" id="PTHR46638:SF1">
    <property type="entry name" value="CORRINOID ADENOSYLTRANSFERASE"/>
    <property type="match status" value="1"/>
</dbReference>
<dbReference type="PIRSF" id="PIRSF015617">
    <property type="entry name" value="Adensltrnsf_CobA"/>
    <property type="match status" value="1"/>
</dbReference>
<proteinExistence type="predicted"/>
<dbReference type="GO" id="GO:0009236">
    <property type="term" value="P:cobalamin biosynthetic process"/>
    <property type="evidence" value="ECO:0007669"/>
    <property type="project" value="InterPro"/>
</dbReference>
<dbReference type="NCBIfam" id="NF004637">
    <property type="entry name" value="PRK05986.1"/>
    <property type="match status" value="1"/>
</dbReference>
<dbReference type="Proteomes" id="UP000286712">
    <property type="component" value="Unassembled WGS sequence"/>
</dbReference>
<reference evidence="1 2" key="1">
    <citation type="journal article" date="2019" name="Extremophiles">
        <title>Biogeography of thermophiles and predominance of Thermus scotoductus in domestic water heaters.</title>
        <authorList>
            <person name="Wilpiszeski R.L."/>
            <person name="Zhang Z."/>
            <person name="House C.H."/>
        </authorList>
    </citation>
    <scope>NUCLEOTIDE SEQUENCE [LARGE SCALE GENOMIC DNA]</scope>
    <source>
        <strain evidence="1 2">27_S27</strain>
    </source>
</reference>
<dbReference type="NCBIfam" id="TIGR00708">
    <property type="entry name" value="cobA"/>
    <property type="match status" value="1"/>
</dbReference>
<dbReference type="EMBL" id="PELW01000087">
    <property type="protein sequence ID" value="RTH26874.1"/>
    <property type="molecule type" value="Genomic_DNA"/>
</dbReference>
<dbReference type="GO" id="GO:0008817">
    <property type="term" value="F:corrinoid adenosyltransferase activity"/>
    <property type="evidence" value="ECO:0007669"/>
    <property type="project" value="InterPro"/>
</dbReference>
<protein>
    <submittedName>
        <fullName evidence="1">Cob(I)yrinic acid a,c-diamide adenosyltransferase</fullName>
    </submittedName>
</protein>
<dbReference type="InterPro" id="IPR027417">
    <property type="entry name" value="P-loop_NTPase"/>
</dbReference>
<dbReference type="SUPFAM" id="SSF52540">
    <property type="entry name" value="P-loop containing nucleoside triphosphate hydrolases"/>
    <property type="match status" value="1"/>
</dbReference>
<keyword evidence="1" id="KW-0808">Transferase</keyword>
<evidence type="ECO:0000313" key="2">
    <source>
        <dbReference type="Proteomes" id="UP000286712"/>
    </source>
</evidence>
<dbReference type="Gene3D" id="3.40.50.300">
    <property type="entry name" value="P-loop containing nucleotide triphosphate hydrolases"/>
    <property type="match status" value="1"/>
</dbReference>
<dbReference type="AlphaFoldDB" id="A0A430S0I2"/>
<dbReference type="Pfam" id="PF02572">
    <property type="entry name" value="CobA_CobO_BtuR"/>
    <property type="match status" value="1"/>
</dbReference>
<dbReference type="CDD" id="cd00561">
    <property type="entry name" value="CobA_ACA"/>
    <property type="match status" value="1"/>
</dbReference>
<name>A0A430S0I2_THESC</name>
<dbReference type="GO" id="GO:0005524">
    <property type="term" value="F:ATP binding"/>
    <property type="evidence" value="ECO:0007669"/>
    <property type="project" value="InterPro"/>
</dbReference>
<evidence type="ECO:0000313" key="1">
    <source>
        <dbReference type="EMBL" id="RTH26874.1"/>
    </source>
</evidence>
<organism evidence="1 2">
    <name type="scientific">Thermus scotoductus</name>
    <dbReference type="NCBI Taxonomy" id="37636"/>
    <lineage>
        <taxon>Bacteria</taxon>
        <taxon>Thermotogati</taxon>
        <taxon>Deinococcota</taxon>
        <taxon>Deinococci</taxon>
        <taxon>Thermales</taxon>
        <taxon>Thermaceae</taxon>
        <taxon>Thermus</taxon>
    </lineage>
</organism>